<dbReference type="PANTHER" id="PTHR15604">
    <property type="entry name" value="SIGNALING THRESHOLD-REGULATING TRANSMEMBRANE ADAPTER 1"/>
    <property type="match status" value="1"/>
</dbReference>
<proteinExistence type="predicted"/>
<keyword evidence="2" id="KW-0472">Membrane</keyword>
<reference evidence="4" key="1">
    <citation type="submission" date="2025-08" db="UniProtKB">
        <authorList>
            <consortium name="RefSeq"/>
        </authorList>
    </citation>
    <scope>IDENTIFICATION</scope>
</reference>
<dbReference type="InterPro" id="IPR033269">
    <property type="entry name" value="Sit1"/>
</dbReference>
<accession>A0A9Y3RKV3</accession>
<dbReference type="GO" id="GO:0019900">
    <property type="term" value="F:kinase binding"/>
    <property type="evidence" value="ECO:0007669"/>
    <property type="project" value="TreeGrafter"/>
</dbReference>
<keyword evidence="3" id="KW-1185">Reference proteome</keyword>
<sequence length="195" mass="21669">MVDQNCSSTQQASQLGFSSKELQATLGVLSAALIISLAWNIFCCVSKFDSGKWRCPLRRRQSQSLRQMEENPIYGNLSYLQTSVTLLTEDNPPHSSLSSSNGKYQRRVRSDLQSKNHDCYANLTLKGPRLQAGHSCPQIQYSDVMQLGEPPESEKEDDGNTDALSTVSDLYASVQTQRTKTIDSADNEEGYANHL</sequence>
<dbReference type="GO" id="GO:0043029">
    <property type="term" value="P:T cell homeostasis"/>
    <property type="evidence" value="ECO:0007669"/>
    <property type="project" value="InterPro"/>
</dbReference>
<keyword evidence="2" id="KW-1133">Transmembrane helix</keyword>
<organism evidence="3 4">
    <name type="scientific">Pundamilia nyererei</name>
    <dbReference type="NCBI Taxonomy" id="303518"/>
    <lineage>
        <taxon>Eukaryota</taxon>
        <taxon>Metazoa</taxon>
        <taxon>Chordata</taxon>
        <taxon>Craniata</taxon>
        <taxon>Vertebrata</taxon>
        <taxon>Euteleostomi</taxon>
        <taxon>Actinopterygii</taxon>
        <taxon>Neopterygii</taxon>
        <taxon>Teleostei</taxon>
        <taxon>Neoteleostei</taxon>
        <taxon>Acanthomorphata</taxon>
        <taxon>Ovalentaria</taxon>
        <taxon>Cichlomorphae</taxon>
        <taxon>Cichliformes</taxon>
        <taxon>Cichlidae</taxon>
        <taxon>African cichlids</taxon>
        <taxon>Pseudocrenilabrinae</taxon>
        <taxon>Haplochromini</taxon>
        <taxon>Pundamilia</taxon>
    </lineage>
</organism>
<dbReference type="GO" id="GO:0050863">
    <property type="term" value="P:regulation of T cell activation"/>
    <property type="evidence" value="ECO:0007669"/>
    <property type="project" value="InterPro"/>
</dbReference>
<evidence type="ECO:0000313" key="4">
    <source>
        <dbReference type="RefSeq" id="XP_005739531.1"/>
    </source>
</evidence>
<dbReference type="GO" id="GO:0007165">
    <property type="term" value="P:signal transduction"/>
    <property type="evidence" value="ECO:0007669"/>
    <property type="project" value="InterPro"/>
</dbReference>
<evidence type="ECO:0000256" key="1">
    <source>
        <dbReference type="SAM" id="MobiDB-lite"/>
    </source>
</evidence>
<dbReference type="GO" id="GO:0005886">
    <property type="term" value="C:plasma membrane"/>
    <property type="evidence" value="ECO:0007669"/>
    <property type="project" value="TreeGrafter"/>
</dbReference>
<dbReference type="AlphaFoldDB" id="A0A9Y3RKV3"/>
<keyword evidence="2 4" id="KW-0812">Transmembrane</keyword>
<dbReference type="PANTHER" id="PTHR15604:SF0">
    <property type="entry name" value="SIGNALING THRESHOLD-REGULATING TRANSMEMBRANE ADAPTER 1"/>
    <property type="match status" value="1"/>
</dbReference>
<evidence type="ECO:0000313" key="3">
    <source>
        <dbReference type="Proteomes" id="UP000695023"/>
    </source>
</evidence>
<evidence type="ECO:0000256" key="2">
    <source>
        <dbReference type="SAM" id="Phobius"/>
    </source>
</evidence>
<gene>
    <name evidence="4" type="primary">LOC102194937</name>
</gene>
<protein>
    <submittedName>
        <fullName evidence="4">Signaling threshold-regulating transmembrane adapter 1</fullName>
    </submittedName>
</protein>
<dbReference type="Proteomes" id="UP000695023">
    <property type="component" value="Unplaced"/>
</dbReference>
<feature type="transmembrane region" description="Helical" evidence="2">
    <location>
        <begin position="24"/>
        <end position="45"/>
    </location>
</feature>
<dbReference type="RefSeq" id="XP_005739531.1">
    <property type="nucleotide sequence ID" value="XM_005739474.1"/>
</dbReference>
<name>A0A9Y3RKV3_9CICH</name>
<feature type="region of interest" description="Disordered" evidence="1">
    <location>
        <begin position="176"/>
        <end position="195"/>
    </location>
</feature>
<dbReference type="GeneID" id="102194937"/>